<dbReference type="PANTHER" id="PTHR43776:SF7">
    <property type="entry name" value="D,D-DIPEPTIDE TRANSPORT ATP-BINDING PROTEIN DDPF-RELATED"/>
    <property type="match status" value="1"/>
</dbReference>
<dbReference type="GO" id="GO:0005886">
    <property type="term" value="C:plasma membrane"/>
    <property type="evidence" value="ECO:0007669"/>
    <property type="project" value="UniProtKB-SubCell"/>
</dbReference>
<dbReference type="GO" id="GO:0055085">
    <property type="term" value="P:transmembrane transport"/>
    <property type="evidence" value="ECO:0007669"/>
    <property type="project" value="UniProtKB-ARBA"/>
</dbReference>
<dbReference type="AlphaFoldDB" id="A0A418WU06"/>
<dbReference type="InterPro" id="IPR013563">
    <property type="entry name" value="Oligopep_ABC_C"/>
</dbReference>
<evidence type="ECO:0000313" key="7">
    <source>
        <dbReference type="EMBL" id="RJF94742.1"/>
    </source>
</evidence>
<protein>
    <submittedName>
        <fullName evidence="7">ABC transporter ATP-binding protein</fullName>
    </submittedName>
</protein>
<accession>A0A418WU06</accession>
<evidence type="ECO:0000256" key="3">
    <source>
        <dbReference type="ARBA" id="ARBA00022448"/>
    </source>
</evidence>
<evidence type="ECO:0000256" key="5">
    <source>
        <dbReference type="ARBA" id="ARBA00022840"/>
    </source>
</evidence>
<dbReference type="InterPro" id="IPR027417">
    <property type="entry name" value="P-loop_NTPase"/>
</dbReference>
<dbReference type="GO" id="GO:0015833">
    <property type="term" value="P:peptide transport"/>
    <property type="evidence" value="ECO:0007669"/>
    <property type="project" value="InterPro"/>
</dbReference>
<keyword evidence="4" id="KW-0547">Nucleotide-binding</keyword>
<dbReference type="PANTHER" id="PTHR43776">
    <property type="entry name" value="TRANSPORT ATP-BINDING PROTEIN"/>
    <property type="match status" value="1"/>
</dbReference>
<evidence type="ECO:0000313" key="8">
    <source>
        <dbReference type="Proteomes" id="UP000284605"/>
    </source>
</evidence>
<evidence type="ECO:0000256" key="2">
    <source>
        <dbReference type="ARBA" id="ARBA00005417"/>
    </source>
</evidence>
<dbReference type="RefSeq" id="WP_119776176.1">
    <property type="nucleotide sequence ID" value="NZ_QYUK01000008.1"/>
</dbReference>
<dbReference type="InterPro" id="IPR003439">
    <property type="entry name" value="ABC_transporter-like_ATP-bd"/>
</dbReference>
<gene>
    <name evidence="7" type="ORF">D3874_02700</name>
</gene>
<dbReference type="EMBL" id="QYUK01000008">
    <property type="protein sequence ID" value="RJF94742.1"/>
    <property type="molecule type" value="Genomic_DNA"/>
</dbReference>
<dbReference type="OrthoDB" id="9767950at2"/>
<comment type="caution">
    <text evidence="7">The sequence shown here is derived from an EMBL/GenBank/DDBJ whole genome shotgun (WGS) entry which is preliminary data.</text>
</comment>
<sequence>MIVLDVEDAVVQYKAGSWLGAKVAGRPYRIDAVAGVSLELPAGKTYGLVGESGSGKTTLGRAIVGLVPLTSGIVRIDGADAQGYGDGPWRLIRRDVALIFQDPVAAMNPRMTVETLITEPLAIHRAERFDRRQEARQLLDMVGLPANFLDRYPHELSGGQARRIAVARALALRPKLIIADEPTAGLDVSVQGDILNLLSDLQDELGMSYLIITHNLAVARHVTDYVGIMYLGRLVETGATADVFKAPSHPYTKALLAAHTAEPGHAAAPIRGEIPSLWHRPTGCEFHSRCPAAQPICSTQTPQAAEVAPDHHASCHFAVAYHAAEA</sequence>
<dbReference type="InterPro" id="IPR003593">
    <property type="entry name" value="AAA+_ATPase"/>
</dbReference>
<dbReference type="Pfam" id="PF00005">
    <property type="entry name" value="ABC_tran"/>
    <property type="match status" value="1"/>
</dbReference>
<dbReference type="GO" id="GO:0016887">
    <property type="term" value="F:ATP hydrolysis activity"/>
    <property type="evidence" value="ECO:0007669"/>
    <property type="project" value="InterPro"/>
</dbReference>
<evidence type="ECO:0000256" key="4">
    <source>
        <dbReference type="ARBA" id="ARBA00022741"/>
    </source>
</evidence>
<feature type="domain" description="ABC transporter" evidence="6">
    <location>
        <begin position="4"/>
        <end position="256"/>
    </location>
</feature>
<dbReference type="Pfam" id="PF08352">
    <property type="entry name" value="oligo_HPY"/>
    <property type="match status" value="1"/>
</dbReference>
<dbReference type="PROSITE" id="PS00211">
    <property type="entry name" value="ABC_TRANSPORTER_1"/>
    <property type="match status" value="1"/>
</dbReference>
<dbReference type="InterPro" id="IPR050319">
    <property type="entry name" value="ABC_transp_ATP-bind"/>
</dbReference>
<reference evidence="7 8" key="1">
    <citation type="submission" date="2018-09" db="EMBL/GenBank/DDBJ databases">
        <authorList>
            <person name="Zhu H."/>
        </authorList>
    </citation>
    <scope>NUCLEOTIDE SEQUENCE [LARGE SCALE GENOMIC DNA]</scope>
    <source>
        <strain evidence="7 8">K1W22B-8</strain>
    </source>
</reference>
<dbReference type="SMART" id="SM00382">
    <property type="entry name" value="AAA"/>
    <property type="match status" value="1"/>
</dbReference>
<dbReference type="NCBIfam" id="TIGR01727">
    <property type="entry name" value="oligo_HPY"/>
    <property type="match status" value="1"/>
</dbReference>
<keyword evidence="5 7" id="KW-0067">ATP-binding</keyword>
<dbReference type="FunFam" id="3.40.50.300:FF:000016">
    <property type="entry name" value="Oligopeptide ABC transporter ATP-binding component"/>
    <property type="match status" value="1"/>
</dbReference>
<organism evidence="7 8">
    <name type="scientific">Oleomonas cavernae</name>
    <dbReference type="NCBI Taxonomy" id="2320859"/>
    <lineage>
        <taxon>Bacteria</taxon>
        <taxon>Pseudomonadati</taxon>
        <taxon>Pseudomonadota</taxon>
        <taxon>Alphaproteobacteria</taxon>
        <taxon>Acetobacterales</taxon>
        <taxon>Acetobacteraceae</taxon>
        <taxon>Oleomonas</taxon>
    </lineage>
</organism>
<keyword evidence="3" id="KW-0813">Transport</keyword>
<dbReference type="Proteomes" id="UP000284605">
    <property type="component" value="Unassembled WGS sequence"/>
</dbReference>
<keyword evidence="8" id="KW-1185">Reference proteome</keyword>
<evidence type="ECO:0000259" key="6">
    <source>
        <dbReference type="PROSITE" id="PS50893"/>
    </source>
</evidence>
<dbReference type="CDD" id="cd03257">
    <property type="entry name" value="ABC_NikE_OppD_transporters"/>
    <property type="match status" value="1"/>
</dbReference>
<dbReference type="SUPFAM" id="SSF52540">
    <property type="entry name" value="P-loop containing nucleoside triphosphate hydrolases"/>
    <property type="match status" value="1"/>
</dbReference>
<evidence type="ECO:0000256" key="1">
    <source>
        <dbReference type="ARBA" id="ARBA00004417"/>
    </source>
</evidence>
<dbReference type="Gene3D" id="3.40.50.300">
    <property type="entry name" value="P-loop containing nucleotide triphosphate hydrolases"/>
    <property type="match status" value="1"/>
</dbReference>
<comment type="similarity">
    <text evidence="2">Belongs to the ABC transporter superfamily.</text>
</comment>
<name>A0A418WU06_9PROT</name>
<dbReference type="GO" id="GO:0005524">
    <property type="term" value="F:ATP binding"/>
    <property type="evidence" value="ECO:0007669"/>
    <property type="project" value="UniProtKB-KW"/>
</dbReference>
<comment type="subcellular location">
    <subcellularLocation>
        <location evidence="1">Cell inner membrane</location>
        <topology evidence="1">Peripheral membrane protein</topology>
    </subcellularLocation>
</comment>
<dbReference type="PROSITE" id="PS50893">
    <property type="entry name" value="ABC_TRANSPORTER_2"/>
    <property type="match status" value="1"/>
</dbReference>
<proteinExistence type="inferred from homology"/>
<dbReference type="InterPro" id="IPR017871">
    <property type="entry name" value="ABC_transporter-like_CS"/>
</dbReference>